<dbReference type="EC" id="2.7.11.23" evidence="2"/>
<reference evidence="10" key="1">
    <citation type="journal article" date="2023" name="Mol. Biol. Evol.">
        <title>Third-Generation Sequencing Reveals the Adaptive Role of the Epigenome in Three Deep-Sea Polychaetes.</title>
        <authorList>
            <person name="Perez M."/>
            <person name="Aroh O."/>
            <person name="Sun Y."/>
            <person name="Lan Y."/>
            <person name="Juniper S.K."/>
            <person name="Young C.R."/>
            <person name="Angers B."/>
            <person name="Qian P.Y."/>
        </authorList>
    </citation>
    <scope>NUCLEOTIDE SEQUENCE</scope>
    <source>
        <strain evidence="10">P08H-3</strain>
    </source>
</reference>
<dbReference type="Gene3D" id="3.30.200.20">
    <property type="entry name" value="Phosphorylase Kinase, domain 1"/>
    <property type="match status" value="1"/>
</dbReference>
<dbReference type="PROSITE" id="PS00108">
    <property type="entry name" value="PROTEIN_KINASE_ST"/>
    <property type="match status" value="1"/>
</dbReference>
<dbReference type="InterPro" id="IPR008271">
    <property type="entry name" value="Ser/Thr_kinase_AS"/>
</dbReference>
<dbReference type="SMART" id="SM00220">
    <property type="entry name" value="S_TKc"/>
    <property type="match status" value="1"/>
</dbReference>
<dbReference type="EMBL" id="JAODUP010000147">
    <property type="protein sequence ID" value="KAK2159761.1"/>
    <property type="molecule type" value="Genomic_DNA"/>
</dbReference>
<evidence type="ECO:0000256" key="4">
    <source>
        <dbReference type="ARBA" id="ARBA00022679"/>
    </source>
</evidence>
<dbReference type="Proteomes" id="UP001208570">
    <property type="component" value="Unassembled WGS sequence"/>
</dbReference>
<keyword evidence="3" id="KW-0723">Serine/threonine-protein kinase</keyword>
<dbReference type="GO" id="GO:0005524">
    <property type="term" value="F:ATP binding"/>
    <property type="evidence" value="ECO:0007669"/>
    <property type="project" value="UniProtKB-KW"/>
</dbReference>
<feature type="compositionally biased region" description="Basic and acidic residues" evidence="8">
    <location>
        <begin position="268"/>
        <end position="279"/>
    </location>
</feature>
<evidence type="ECO:0000256" key="8">
    <source>
        <dbReference type="SAM" id="MobiDB-lite"/>
    </source>
</evidence>
<evidence type="ECO:0000256" key="2">
    <source>
        <dbReference type="ARBA" id="ARBA00012409"/>
    </source>
</evidence>
<feature type="domain" description="Protein kinase" evidence="9">
    <location>
        <begin position="1"/>
        <end position="308"/>
    </location>
</feature>
<dbReference type="PANTHER" id="PTHR24056:SF0">
    <property type="entry name" value="CYCLIN-DEPENDENT KINASE 7"/>
    <property type="match status" value="1"/>
</dbReference>
<dbReference type="SUPFAM" id="SSF56112">
    <property type="entry name" value="Protein kinase-like (PK-like)"/>
    <property type="match status" value="1"/>
</dbReference>
<evidence type="ECO:0000256" key="6">
    <source>
        <dbReference type="ARBA" id="ARBA00022777"/>
    </source>
</evidence>
<evidence type="ECO:0000256" key="3">
    <source>
        <dbReference type="ARBA" id="ARBA00022527"/>
    </source>
</evidence>
<feature type="compositionally biased region" description="Pro residues" evidence="8">
    <location>
        <begin position="250"/>
        <end position="260"/>
    </location>
</feature>
<comment type="similarity">
    <text evidence="1">Belongs to the protein kinase superfamily. CMGC Ser/Thr protein kinase family. CDC2/CDKX subfamily.</text>
</comment>
<keyword evidence="6" id="KW-0418">Kinase</keyword>
<name>A0AAD9N997_9ANNE</name>
<dbReference type="AlphaFoldDB" id="A0AAD9N997"/>
<organism evidence="10 11">
    <name type="scientific">Paralvinella palmiformis</name>
    <dbReference type="NCBI Taxonomy" id="53620"/>
    <lineage>
        <taxon>Eukaryota</taxon>
        <taxon>Metazoa</taxon>
        <taxon>Spiralia</taxon>
        <taxon>Lophotrochozoa</taxon>
        <taxon>Annelida</taxon>
        <taxon>Polychaeta</taxon>
        <taxon>Sedentaria</taxon>
        <taxon>Canalipalpata</taxon>
        <taxon>Terebellida</taxon>
        <taxon>Terebelliformia</taxon>
        <taxon>Alvinellidae</taxon>
        <taxon>Paralvinella</taxon>
    </lineage>
</organism>
<keyword evidence="4" id="KW-0808">Transferase</keyword>
<dbReference type="FunFam" id="1.10.510.10:FF:000624">
    <property type="entry name" value="Mitogen-activated protein kinase"/>
    <property type="match status" value="1"/>
</dbReference>
<dbReference type="InterPro" id="IPR011009">
    <property type="entry name" value="Kinase-like_dom_sf"/>
</dbReference>
<evidence type="ECO:0000256" key="7">
    <source>
        <dbReference type="ARBA" id="ARBA00022840"/>
    </source>
</evidence>
<accession>A0AAD9N997</accession>
<dbReference type="GO" id="GO:0045944">
    <property type="term" value="P:positive regulation of transcription by RNA polymerase II"/>
    <property type="evidence" value="ECO:0007669"/>
    <property type="project" value="TreeGrafter"/>
</dbReference>
<dbReference type="InterPro" id="IPR000719">
    <property type="entry name" value="Prot_kinase_dom"/>
</dbReference>
<dbReference type="PROSITE" id="PS50011">
    <property type="entry name" value="PROTEIN_KINASE_DOM"/>
    <property type="match status" value="1"/>
</dbReference>
<comment type="caution">
    <text evidence="10">The sequence shown here is derived from an EMBL/GenBank/DDBJ whole genome shotgun (WGS) entry which is preliminary data.</text>
</comment>
<feature type="non-terminal residue" evidence="10">
    <location>
        <position position="308"/>
    </location>
</feature>
<protein>
    <recommendedName>
        <fullName evidence="2">[RNA-polymerase]-subunit kinase</fullName>
        <ecNumber evidence="2">2.7.11.23</ecNumber>
    </recommendedName>
</protein>
<dbReference type="GO" id="GO:0004693">
    <property type="term" value="F:cyclin-dependent protein serine/threonine kinase activity"/>
    <property type="evidence" value="ECO:0007669"/>
    <property type="project" value="TreeGrafter"/>
</dbReference>
<dbReference type="Gene3D" id="1.10.510.10">
    <property type="entry name" value="Transferase(Phosphotransferase) domain 1"/>
    <property type="match status" value="1"/>
</dbReference>
<dbReference type="InterPro" id="IPR050108">
    <property type="entry name" value="CDK"/>
</dbReference>
<dbReference type="GO" id="GO:0070985">
    <property type="term" value="C:transcription factor TFIIK complex"/>
    <property type="evidence" value="ECO:0007669"/>
    <property type="project" value="TreeGrafter"/>
</dbReference>
<keyword evidence="7" id="KW-0067">ATP-binding</keyword>
<dbReference type="PANTHER" id="PTHR24056">
    <property type="entry name" value="CELL DIVISION PROTEIN KINASE"/>
    <property type="match status" value="1"/>
</dbReference>
<keyword evidence="5" id="KW-0547">Nucleotide-binding</keyword>
<sequence>CIAVRHERLEMSEDKSKRYEKIDFLGEGQIKLGNRIEAADGINRTALREIKLLQELCHENIIGVSVVAMVNNCSEDLKLLDVFGQKSNISLVFDFMDTDLEIIIKDMSIILTPPHIKSYIVQTLQGLEYLHRHWILHRDMKPNNLLINEQGVLKIGDFGLARFYGSPGRIYTHQVVTRWYRPPELLYGARNYGTGIDIWATGCILAELLLRVPFLPGESDLDQLSRIFQALGTPSEECWPGLKMPYFSNKPPPTPGPELPRPSSNKIPPKEEIKPNLKRKLEPAVGRVRRNAISRAVIEVARDCRDGQ</sequence>
<dbReference type="GO" id="GO:0005737">
    <property type="term" value="C:cytoplasm"/>
    <property type="evidence" value="ECO:0007669"/>
    <property type="project" value="TreeGrafter"/>
</dbReference>
<keyword evidence="11" id="KW-1185">Reference proteome</keyword>
<gene>
    <name evidence="10" type="ORF">LSH36_147g09026</name>
</gene>
<evidence type="ECO:0000313" key="11">
    <source>
        <dbReference type="Proteomes" id="UP001208570"/>
    </source>
</evidence>
<evidence type="ECO:0000256" key="1">
    <source>
        <dbReference type="ARBA" id="ARBA00006485"/>
    </source>
</evidence>
<evidence type="ECO:0000313" key="10">
    <source>
        <dbReference type="EMBL" id="KAK2159761.1"/>
    </source>
</evidence>
<evidence type="ECO:0000256" key="5">
    <source>
        <dbReference type="ARBA" id="ARBA00022741"/>
    </source>
</evidence>
<proteinExistence type="inferred from homology"/>
<dbReference type="GO" id="GO:0008353">
    <property type="term" value="F:RNA polymerase II CTD heptapeptide repeat kinase activity"/>
    <property type="evidence" value="ECO:0007669"/>
    <property type="project" value="UniProtKB-EC"/>
</dbReference>
<evidence type="ECO:0000259" key="9">
    <source>
        <dbReference type="PROSITE" id="PS50011"/>
    </source>
</evidence>
<dbReference type="Pfam" id="PF00069">
    <property type="entry name" value="Pkinase"/>
    <property type="match status" value="1"/>
</dbReference>
<feature type="region of interest" description="Disordered" evidence="8">
    <location>
        <begin position="245"/>
        <end position="279"/>
    </location>
</feature>